<protein>
    <submittedName>
        <fullName evidence="1">23619_t:CDS:1</fullName>
    </submittedName>
</protein>
<evidence type="ECO:0000313" key="1">
    <source>
        <dbReference type="EMBL" id="CAG8641276.1"/>
    </source>
</evidence>
<dbReference type="AlphaFoldDB" id="A0A9N9DMI9"/>
<dbReference type="EMBL" id="CAJVPY010005355">
    <property type="protein sequence ID" value="CAG8641276.1"/>
    <property type="molecule type" value="Genomic_DNA"/>
</dbReference>
<dbReference type="Proteomes" id="UP000789405">
    <property type="component" value="Unassembled WGS sequence"/>
</dbReference>
<feature type="non-terminal residue" evidence="1">
    <location>
        <position position="1"/>
    </location>
</feature>
<evidence type="ECO:0000313" key="2">
    <source>
        <dbReference type="Proteomes" id="UP000789405"/>
    </source>
</evidence>
<accession>A0A9N9DMI9</accession>
<name>A0A9N9DMI9_9GLOM</name>
<proteinExistence type="predicted"/>
<organism evidence="1 2">
    <name type="scientific">Dentiscutata erythropus</name>
    <dbReference type="NCBI Taxonomy" id="1348616"/>
    <lineage>
        <taxon>Eukaryota</taxon>
        <taxon>Fungi</taxon>
        <taxon>Fungi incertae sedis</taxon>
        <taxon>Mucoromycota</taxon>
        <taxon>Glomeromycotina</taxon>
        <taxon>Glomeromycetes</taxon>
        <taxon>Diversisporales</taxon>
        <taxon>Gigasporaceae</taxon>
        <taxon>Dentiscutata</taxon>
    </lineage>
</organism>
<keyword evidence="2" id="KW-1185">Reference proteome</keyword>
<reference evidence="1" key="1">
    <citation type="submission" date="2021-06" db="EMBL/GenBank/DDBJ databases">
        <authorList>
            <person name="Kallberg Y."/>
            <person name="Tangrot J."/>
            <person name="Rosling A."/>
        </authorList>
    </citation>
    <scope>NUCLEOTIDE SEQUENCE</scope>
    <source>
        <strain evidence="1">MA453B</strain>
    </source>
</reference>
<gene>
    <name evidence="1" type="ORF">DERYTH_LOCUS9672</name>
</gene>
<comment type="caution">
    <text evidence="1">The sequence shown here is derived from an EMBL/GenBank/DDBJ whole genome shotgun (WGS) entry which is preliminary data.</text>
</comment>
<sequence>YGKYFPTLKFIQKYKLEHSNNHKYQGSNSNLSLSNSAMYKDFVYLQELCEEIEFKRSFSDSETLK</sequence>